<evidence type="ECO:0000256" key="4">
    <source>
        <dbReference type="ARBA" id="ARBA00022679"/>
    </source>
</evidence>
<dbReference type="SUPFAM" id="SSF55874">
    <property type="entry name" value="ATPase domain of HSP90 chaperone/DNA topoisomerase II/histidine kinase"/>
    <property type="match status" value="1"/>
</dbReference>
<dbReference type="Pfam" id="PF02518">
    <property type="entry name" value="HATPase_c"/>
    <property type="match status" value="1"/>
</dbReference>
<dbReference type="PROSITE" id="PS50109">
    <property type="entry name" value="HIS_KIN"/>
    <property type="match status" value="1"/>
</dbReference>
<keyword evidence="3 6" id="KW-0597">Phosphoprotein</keyword>
<protein>
    <recommendedName>
        <fullName evidence="2">histidine kinase</fullName>
        <ecNumber evidence="2">2.7.13.3</ecNumber>
    </recommendedName>
</protein>
<keyword evidence="11" id="KW-1185">Reference proteome</keyword>
<dbReference type="InterPro" id="IPR004358">
    <property type="entry name" value="Sig_transdc_His_kin-like_C"/>
</dbReference>
<evidence type="ECO:0000256" key="5">
    <source>
        <dbReference type="ARBA" id="ARBA00022777"/>
    </source>
</evidence>
<dbReference type="SMART" id="SM00388">
    <property type="entry name" value="HisKA"/>
    <property type="match status" value="1"/>
</dbReference>
<feature type="domain" description="Histidine kinase" evidence="8">
    <location>
        <begin position="352"/>
        <end position="568"/>
    </location>
</feature>
<dbReference type="PRINTS" id="PR00344">
    <property type="entry name" value="BCTRLSENSOR"/>
</dbReference>
<feature type="domain" description="Response regulatory" evidence="9">
    <location>
        <begin position="589"/>
        <end position="704"/>
    </location>
</feature>
<evidence type="ECO:0000259" key="8">
    <source>
        <dbReference type="PROSITE" id="PS50109"/>
    </source>
</evidence>
<dbReference type="Proteomes" id="UP000323632">
    <property type="component" value="Unassembled WGS sequence"/>
</dbReference>
<dbReference type="InterPro" id="IPR036097">
    <property type="entry name" value="HisK_dim/P_sf"/>
</dbReference>
<sequence length="829" mass="94477">MQDKSFINSIRGKIIVAFLISLIALIGSYVVNKMAFGEIHESVENLSNPGRKLIAVNGIFLEMNESEKSFRNLVINDQSFKSFITHSENMKLFSDSLRLLCHDNYYQVKLIDSISKFLDIREQLLLNYVEFRRALKSNNNIFKQTKLLDSIISVQRAKVDSVVFINEQKNTTTRIDSVAVNRESEKKGFFRKLFGAAKKEPEKMQQIIQRETNVQTDTIIHLKKDEISAEVQQIISDIEKEQNIRRKRFFNRETELAAFENSFNNKITSLLSEVQKDIIHQTGLTNSQAEESINRSSIRIYVIIAAFFLFAAILFVLMLTDVTKSNKYRQLLERAKEEAEFHSLSRQRFLSNMSHEIRTPLQSIIGYSEQINEQQQPDKNYIDAIQHSSKHLLHVINEILDYDSINSGKFIFEKKDFEIRQTVSDVISILSFQANKKGIELKCNQITENQINGDAHRLKQILLNLVGNAIKFTDKGYVSLDVQHQITGNKENYIFKVQDTGIGIPFDMQDKIFEQFEQINLPFEQRYKGTGLGLSIVKALVEGQGGHIEVESEPDKGACFTFRIAYDKAVNPVAITDSVALPQSAYSGNVWLVDDDNLILQLCSDILKKHGIRYTAFHSAEALMNYDAGEMPDIILVDIRMPGMNGIQLFDNIRKKYGTSVKVIALTAQALPEERAEILAHGFNDILLKPFKESDLMSLFHVSTANAPITNTRQPFRFLNTTALENMLSGNKDDLISILQQYKTDTAEDMLSVETCLSGDTSELSLLLHRLSGRTSQIGSKELGMQLRKLEIETHNTPEFVNKKKIEHVLTDVKFLLKEIEEKISILGS</sequence>
<evidence type="ECO:0000256" key="6">
    <source>
        <dbReference type="PROSITE-ProRule" id="PRU00169"/>
    </source>
</evidence>
<evidence type="ECO:0000256" key="7">
    <source>
        <dbReference type="SAM" id="Phobius"/>
    </source>
</evidence>
<evidence type="ECO:0000256" key="1">
    <source>
        <dbReference type="ARBA" id="ARBA00000085"/>
    </source>
</evidence>
<dbReference type="InterPro" id="IPR003661">
    <property type="entry name" value="HisK_dim/P_dom"/>
</dbReference>
<dbReference type="SMART" id="SM00387">
    <property type="entry name" value="HATPase_c"/>
    <property type="match status" value="1"/>
</dbReference>
<proteinExistence type="predicted"/>
<feature type="transmembrane region" description="Helical" evidence="7">
    <location>
        <begin position="298"/>
        <end position="319"/>
    </location>
</feature>
<dbReference type="PANTHER" id="PTHR43047">
    <property type="entry name" value="TWO-COMPONENT HISTIDINE PROTEIN KINASE"/>
    <property type="match status" value="1"/>
</dbReference>
<feature type="modified residue" description="4-aspartylphosphate" evidence="6">
    <location>
        <position position="638"/>
    </location>
</feature>
<dbReference type="InterPro" id="IPR036641">
    <property type="entry name" value="HPT_dom_sf"/>
</dbReference>
<evidence type="ECO:0000313" key="11">
    <source>
        <dbReference type="Proteomes" id="UP000323632"/>
    </source>
</evidence>
<keyword evidence="5" id="KW-0418">Kinase</keyword>
<organism evidence="10 11">
    <name type="scientific">Taibaiella lutea</name>
    <dbReference type="NCBI Taxonomy" id="2608001"/>
    <lineage>
        <taxon>Bacteria</taxon>
        <taxon>Pseudomonadati</taxon>
        <taxon>Bacteroidota</taxon>
        <taxon>Chitinophagia</taxon>
        <taxon>Chitinophagales</taxon>
        <taxon>Chitinophagaceae</taxon>
        <taxon>Taibaiella</taxon>
    </lineage>
</organism>
<keyword evidence="4" id="KW-0808">Transferase</keyword>
<keyword evidence="7" id="KW-0812">Transmembrane</keyword>
<evidence type="ECO:0000313" key="10">
    <source>
        <dbReference type="EMBL" id="KAA5532454.1"/>
    </source>
</evidence>
<dbReference type="SUPFAM" id="SSF52172">
    <property type="entry name" value="CheY-like"/>
    <property type="match status" value="1"/>
</dbReference>
<dbReference type="FunFam" id="3.30.565.10:FF:000010">
    <property type="entry name" value="Sensor histidine kinase RcsC"/>
    <property type="match status" value="1"/>
</dbReference>
<dbReference type="SMART" id="SM00448">
    <property type="entry name" value="REC"/>
    <property type="match status" value="1"/>
</dbReference>
<evidence type="ECO:0000259" key="9">
    <source>
        <dbReference type="PROSITE" id="PS50110"/>
    </source>
</evidence>
<dbReference type="InterPro" id="IPR001789">
    <property type="entry name" value="Sig_transdc_resp-reg_receiver"/>
</dbReference>
<dbReference type="SUPFAM" id="SSF47226">
    <property type="entry name" value="Histidine-containing phosphotransfer domain, HPT domain"/>
    <property type="match status" value="1"/>
</dbReference>
<gene>
    <name evidence="10" type="ORF">F0919_16835</name>
</gene>
<dbReference type="EMBL" id="VWSH01000004">
    <property type="protein sequence ID" value="KAA5532454.1"/>
    <property type="molecule type" value="Genomic_DNA"/>
</dbReference>
<dbReference type="SUPFAM" id="SSF47384">
    <property type="entry name" value="Homodimeric domain of signal transducing histidine kinase"/>
    <property type="match status" value="1"/>
</dbReference>
<dbReference type="CDD" id="cd17546">
    <property type="entry name" value="REC_hyHK_CKI1_RcsC-like"/>
    <property type="match status" value="1"/>
</dbReference>
<dbReference type="InterPro" id="IPR005467">
    <property type="entry name" value="His_kinase_dom"/>
</dbReference>
<feature type="transmembrane region" description="Helical" evidence="7">
    <location>
        <begin position="12"/>
        <end position="31"/>
    </location>
</feature>
<comment type="caution">
    <text evidence="10">The sequence shown here is derived from an EMBL/GenBank/DDBJ whole genome shotgun (WGS) entry which is preliminary data.</text>
</comment>
<dbReference type="Gene3D" id="3.40.50.2300">
    <property type="match status" value="1"/>
</dbReference>
<dbReference type="GO" id="GO:0000155">
    <property type="term" value="F:phosphorelay sensor kinase activity"/>
    <property type="evidence" value="ECO:0007669"/>
    <property type="project" value="InterPro"/>
</dbReference>
<dbReference type="Pfam" id="PF00512">
    <property type="entry name" value="HisKA"/>
    <property type="match status" value="1"/>
</dbReference>
<dbReference type="PROSITE" id="PS50110">
    <property type="entry name" value="RESPONSE_REGULATORY"/>
    <property type="match status" value="1"/>
</dbReference>
<dbReference type="EC" id="2.7.13.3" evidence="2"/>
<evidence type="ECO:0000256" key="3">
    <source>
        <dbReference type="ARBA" id="ARBA00022553"/>
    </source>
</evidence>
<keyword evidence="7" id="KW-0472">Membrane</keyword>
<dbReference type="CDD" id="cd00082">
    <property type="entry name" value="HisKA"/>
    <property type="match status" value="1"/>
</dbReference>
<dbReference type="Gene3D" id="3.30.565.10">
    <property type="entry name" value="Histidine kinase-like ATPase, C-terminal domain"/>
    <property type="match status" value="1"/>
</dbReference>
<dbReference type="InterPro" id="IPR011006">
    <property type="entry name" value="CheY-like_superfamily"/>
</dbReference>
<keyword evidence="7" id="KW-1133">Transmembrane helix</keyword>
<name>A0A5M6CBE0_9BACT</name>
<dbReference type="Gene3D" id="1.10.287.130">
    <property type="match status" value="1"/>
</dbReference>
<comment type="catalytic activity">
    <reaction evidence="1">
        <text>ATP + protein L-histidine = ADP + protein N-phospho-L-histidine.</text>
        <dbReference type="EC" id="2.7.13.3"/>
    </reaction>
</comment>
<evidence type="ECO:0000256" key="2">
    <source>
        <dbReference type="ARBA" id="ARBA00012438"/>
    </source>
</evidence>
<dbReference type="Pfam" id="PF00072">
    <property type="entry name" value="Response_reg"/>
    <property type="match status" value="1"/>
</dbReference>
<dbReference type="RefSeq" id="WP_150033957.1">
    <property type="nucleotide sequence ID" value="NZ_VWSH01000004.1"/>
</dbReference>
<dbReference type="CDD" id="cd16922">
    <property type="entry name" value="HATPase_EvgS-ArcB-TorS-like"/>
    <property type="match status" value="1"/>
</dbReference>
<reference evidence="10 11" key="1">
    <citation type="submission" date="2019-09" db="EMBL/GenBank/DDBJ databases">
        <title>Genome sequence and assembly of Taibaiella sp.</title>
        <authorList>
            <person name="Chhetri G."/>
        </authorList>
    </citation>
    <scope>NUCLEOTIDE SEQUENCE [LARGE SCALE GENOMIC DNA]</scope>
    <source>
        <strain evidence="10 11">KVB11</strain>
    </source>
</reference>
<dbReference type="InterPro" id="IPR003594">
    <property type="entry name" value="HATPase_dom"/>
</dbReference>
<dbReference type="InterPro" id="IPR036890">
    <property type="entry name" value="HATPase_C_sf"/>
</dbReference>
<accession>A0A5M6CBE0</accession>
<dbReference type="AlphaFoldDB" id="A0A5M6CBE0"/>